<sequence>MSSLTHFNTPPGEAINSQILQLVVDHLTDISAMEIAPSNLLYSIYQYAIGFEVHLYLQALGGAKGIAVELIVATDEHDPDTVTGFALYLPVKDDPHACGIAYMAERTSHRHLGVLQALVNDVVRRYPHTELTCSVSKVGAFEAMGFQVIGSRGPQVLMNTLDHSSDGLMGVLDVAPIYSSTEVRQIHTYLLQRNGKKAMLDAEKKRDRQIDQLTAKAKAFVAERQG</sequence>
<dbReference type="AlphaFoldDB" id="A0A5C5PY08"/>
<dbReference type="GO" id="GO:0016740">
    <property type="term" value="F:transferase activity"/>
    <property type="evidence" value="ECO:0007669"/>
    <property type="project" value="UniProtKB-KW"/>
</dbReference>
<dbReference type="SUPFAM" id="SSF55729">
    <property type="entry name" value="Acyl-CoA N-acyltransferases (Nat)"/>
    <property type="match status" value="1"/>
</dbReference>
<accession>A0A5C5PY08</accession>
<organism evidence="1 2">
    <name type="scientific">Pseudomonas saxonica</name>
    <dbReference type="NCBI Taxonomy" id="2600598"/>
    <lineage>
        <taxon>Bacteria</taxon>
        <taxon>Pseudomonadati</taxon>
        <taxon>Pseudomonadota</taxon>
        <taxon>Gammaproteobacteria</taxon>
        <taxon>Pseudomonadales</taxon>
        <taxon>Pseudomonadaceae</taxon>
        <taxon>Pseudomonas</taxon>
    </lineage>
</organism>
<evidence type="ECO:0000313" key="2">
    <source>
        <dbReference type="Proteomes" id="UP000317901"/>
    </source>
</evidence>
<comment type="caution">
    <text evidence="1">The sequence shown here is derived from an EMBL/GenBank/DDBJ whole genome shotgun (WGS) entry which is preliminary data.</text>
</comment>
<dbReference type="OrthoDB" id="7003280at2"/>
<dbReference type="Proteomes" id="UP000317901">
    <property type="component" value="Unassembled WGS sequence"/>
</dbReference>
<dbReference type="EMBL" id="VFIP01000016">
    <property type="protein sequence ID" value="TWR95207.1"/>
    <property type="molecule type" value="Genomic_DNA"/>
</dbReference>
<reference evidence="1 2" key="1">
    <citation type="submission" date="2019-06" db="EMBL/GenBank/DDBJ databases">
        <title>Pseudomonas bimorpha sp. nov. isolated from bovine raw milk and skim milk concentrate.</title>
        <authorList>
            <person name="Hofmann K."/>
            <person name="Huptas C."/>
            <person name="Doll E."/>
            <person name="Scherer S."/>
            <person name="Wenning M."/>
        </authorList>
    </citation>
    <scope>NUCLEOTIDE SEQUENCE [LARGE SCALE GENOMIC DNA]</scope>
    <source>
        <strain evidence="1 2">DSM 108990</strain>
    </source>
</reference>
<dbReference type="RefSeq" id="WP_146426129.1">
    <property type="nucleotide sequence ID" value="NZ_VFIP01000016.1"/>
</dbReference>
<keyword evidence="1" id="KW-0808">Transferase</keyword>
<gene>
    <name evidence="1" type="ORF">FJD37_10300</name>
</gene>
<proteinExistence type="predicted"/>
<name>A0A5C5PY08_9PSED</name>
<dbReference type="InterPro" id="IPR016181">
    <property type="entry name" value="Acyl_CoA_acyltransferase"/>
</dbReference>
<protein>
    <submittedName>
        <fullName evidence="1">GNAT family N-acetyltransferase</fullName>
    </submittedName>
</protein>
<evidence type="ECO:0000313" key="1">
    <source>
        <dbReference type="EMBL" id="TWR95207.1"/>
    </source>
</evidence>